<feature type="transmembrane region" description="Helical" evidence="1">
    <location>
        <begin position="325"/>
        <end position="346"/>
    </location>
</feature>
<dbReference type="Gene3D" id="1.20.1250.20">
    <property type="entry name" value="MFS general substrate transporter like domains"/>
    <property type="match status" value="1"/>
</dbReference>
<dbReference type="CDD" id="cd06180">
    <property type="entry name" value="MFS_YjiJ"/>
    <property type="match status" value="1"/>
</dbReference>
<feature type="transmembrane region" description="Helical" evidence="1">
    <location>
        <begin position="134"/>
        <end position="155"/>
    </location>
</feature>
<feature type="transmembrane region" description="Helical" evidence="1">
    <location>
        <begin position="161"/>
        <end position="178"/>
    </location>
</feature>
<feature type="transmembrane region" description="Helical" evidence="1">
    <location>
        <begin position="208"/>
        <end position="230"/>
    </location>
</feature>
<dbReference type="InterPro" id="IPR036259">
    <property type="entry name" value="MFS_trans_sf"/>
</dbReference>
<sequence>MRSKHDASATVSATLVLIVGMGVGRFAFTGLYPLMISEGTLSVSAGSYAASANYAGYLAGALLVSLRLPLSSRALCQLAGAATVLTLAVLGLSLPAGIVIAVRGISGLFSAIAMVAASHWLIHDRQQHHSAPALYAGVGLGIVLSAETIALGAAAGTGSRIIWIALAGLCSALLVPSFRRTTQGKRDIQEVGPEPRAPKTVGPQLGPWRLITIYGLAGLGYIMTATYLPLLVRTALPSLGPVQVWALFGLAAAPSCFLWHRVHLRMGTSRSLGLNLTCQAVGVGLPLLHLPIAYLASAVIVGGTFMGVVTIVMPAGRRLAHRVGFNMLAIMTAAYGFGQIIGPLIAEQVYARTSSFDGSLSLAALALFAAAGLSYAVRKGQQTATF</sequence>
<feature type="transmembrane region" description="Helical" evidence="1">
    <location>
        <begin position="100"/>
        <end position="122"/>
    </location>
</feature>
<protein>
    <submittedName>
        <fullName evidence="2">YbfB/YjiJ family MFS transporter</fullName>
    </submittedName>
</protein>
<feature type="transmembrane region" description="Helical" evidence="1">
    <location>
        <begin position="48"/>
        <end position="68"/>
    </location>
</feature>
<evidence type="ECO:0000313" key="3">
    <source>
        <dbReference type="Proteomes" id="UP000477911"/>
    </source>
</evidence>
<keyword evidence="3" id="KW-1185">Reference proteome</keyword>
<dbReference type="PANTHER" id="PTHR23537:SF1">
    <property type="entry name" value="SUGAR TRANSPORTER"/>
    <property type="match status" value="1"/>
</dbReference>
<evidence type="ECO:0000313" key="2">
    <source>
        <dbReference type="EMBL" id="MXN21213.1"/>
    </source>
</evidence>
<accession>A0A6L7GEN7</accession>
<organism evidence="2 3">
    <name type="scientific">Pseudooceanicola albus</name>
    <dbReference type="NCBI Taxonomy" id="2692189"/>
    <lineage>
        <taxon>Bacteria</taxon>
        <taxon>Pseudomonadati</taxon>
        <taxon>Pseudomonadota</taxon>
        <taxon>Alphaproteobacteria</taxon>
        <taxon>Rhodobacterales</taxon>
        <taxon>Paracoccaceae</taxon>
        <taxon>Pseudooceanicola</taxon>
    </lineage>
</organism>
<feature type="transmembrane region" description="Helical" evidence="1">
    <location>
        <begin position="7"/>
        <end position="28"/>
    </location>
</feature>
<feature type="transmembrane region" description="Helical" evidence="1">
    <location>
        <begin position="272"/>
        <end position="288"/>
    </location>
</feature>
<dbReference type="Proteomes" id="UP000477911">
    <property type="component" value="Unassembled WGS sequence"/>
</dbReference>
<dbReference type="RefSeq" id="WP_160897322.1">
    <property type="nucleotide sequence ID" value="NZ_WUMU01000058.1"/>
</dbReference>
<proteinExistence type="predicted"/>
<comment type="caution">
    <text evidence="2">The sequence shown here is derived from an EMBL/GenBank/DDBJ whole genome shotgun (WGS) entry which is preliminary data.</text>
</comment>
<reference evidence="2 3" key="1">
    <citation type="submission" date="2019-12" db="EMBL/GenBank/DDBJ databases">
        <authorList>
            <person name="Li M."/>
        </authorList>
    </citation>
    <scope>NUCLEOTIDE SEQUENCE [LARGE SCALE GENOMIC DNA]</scope>
    <source>
        <strain evidence="2 3">GBMRC 2024</strain>
    </source>
</reference>
<dbReference type="PANTHER" id="PTHR23537">
    <property type="match status" value="1"/>
</dbReference>
<feature type="transmembrane region" description="Helical" evidence="1">
    <location>
        <begin position="358"/>
        <end position="377"/>
    </location>
</feature>
<keyword evidence="1" id="KW-1133">Transmembrane helix</keyword>
<evidence type="ECO:0000256" key="1">
    <source>
        <dbReference type="SAM" id="Phobius"/>
    </source>
</evidence>
<dbReference type="EMBL" id="WUMU01000058">
    <property type="protein sequence ID" value="MXN21213.1"/>
    <property type="molecule type" value="Genomic_DNA"/>
</dbReference>
<dbReference type="Pfam" id="PF06779">
    <property type="entry name" value="MFS_4"/>
    <property type="match status" value="1"/>
</dbReference>
<keyword evidence="1" id="KW-0472">Membrane</keyword>
<gene>
    <name evidence="2" type="ORF">GR170_25665</name>
</gene>
<dbReference type="GO" id="GO:0005886">
    <property type="term" value="C:plasma membrane"/>
    <property type="evidence" value="ECO:0007669"/>
    <property type="project" value="TreeGrafter"/>
</dbReference>
<feature type="transmembrane region" description="Helical" evidence="1">
    <location>
        <begin position="294"/>
        <end position="313"/>
    </location>
</feature>
<feature type="transmembrane region" description="Helical" evidence="1">
    <location>
        <begin position="75"/>
        <end position="94"/>
    </location>
</feature>
<dbReference type="SUPFAM" id="SSF103473">
    <property type="entry name" value="MFS general substrate transporter"/>
    <property type="match status" value="1"/>
</dbReference>
<dbReference type="InterPro" id="IPR010645">
    <property type="entry name" value="MFS_4"/>
</dbReference>
<keyword evidence="1" id="KW-0812">Transmembrane</keyword>
<dbReference type="AlphaFoldDB" id="A0A6L7GEN7"/>
<feature type="transmembrane region" description="Helical" evidence="1">
    <location>
        <begin position="242"/>
        <end position="260"/>
    </location>
</feature>
<name>A0A6L7GEN7_9RHOB</name>